<dbReference type="Gene3D" id="3.40.50.300">
    <property type="entry name" value="P-loop containing nucleotide triphosphate hydrolases"/>
    <property type="match status" value="1"/>
</dbReference>
<evidence type="ECO:0000256" key="1">
    <source>
        <dbReference type="ARBA" id="ARBA00022737"/>
    </source>
</evidence>
<keyword evidence="5" id="KW-1185">Reference proteome</keyword>
<dbReference type="Pfam" id="PF13271">
    <property type="entry name" value="DUF4062"/>
    <property type="match status" value="1"/>
</dbReference>
<sequence length="1023" mass="117206">MHFNLATQTLSLLNRVTKQRNDACVDQGWRTSDMKDLLRDSCNHDLWYAIDSIRQQEAPHVEPRIKRRGWKTVRLFVSSTFKDMHSEREFLVKRVFPELRLWCEQRKLRLVECDLRWGVPKDADTHQIMMACLSEIDRCYEENEFPYFLNMLSQRYGWLPTYDQVPEDIKHRYKWLPGMSVTSLEIFTGAYWIRNPHALYMLRDPGFLKDITDAGIRKNYEEQPSSTEEESLAKLKDKLKSTFHNQVYEYTCAVESTGERNARLTGLEEFGERVLQHFKRVIDHQYPSDSLGEVLSAKDIQRMEHEAFMVQRSQILLGRDVVLKKIERYLTDQSKSPPPLVLVGYPGAGKSAVVAHVARVASNDSSCKTFYHFVGATSGSTDLYRLLVRLWQELLPPDDKVPSDFNDLKYSLATVLRKAGESTTKSGHKRLVVLIDALNQMDDTGDAHALTWLPKELPENVRLIVSTLEGKCLDALRGSEVALPEVVVDPLDESTRKDIISQILAEYNKKLDTDQLDALAKKSDAGRPLFLAVASEELRVFGEFRRLDEKISDLAGDLTDLLKQVLQRIVKENGGDLVVATLCLIEVSRFGLLETELLELLASTSLVPTSPPTEGGAESDGGRLPMVHWAMVYLGLKPFLRPSGGSGEGRLDFYHRTISKAVRSLYLADADASDWYHAKLADYFENCANIERRAEELPYHLEEISDTERLKVNLLRQDTFNELYQEESKMQLMAYWRFIGGYPLAAAEYVKALEAHIKSHDLEKAEAILPLHVNLAKFLTDIGEYSTAEGLLSEVISRVEEDCGETSQLLCEPLLAMVTLINLEALKVVYSTDPMYKKCRELGKHYTQRCHQLFQQHHDPTTRHYGVMLTLCGYFRRDLLQPALEIFERIGYLPGIAEVLYTQARGFQSSVDIEIPIGMFRRSLELCMSQFGPSHLKTARCYQLFGQMYWAQYVKRERRKDWMEKCLEMYQHELGILELLLGPVHPTTVRSREDVIIILQTLNRKPEANILLAKQPADKQTGT</sequence>
<dbReference type="PANTHER" id="PTHR19860:SF18">
    <property type="entry name" value="DUF4062 DOMAIN-CONTAINING PROTEIN"/>
    <property type="match status" value="1"/>
</dbReference>
<feature type="domain" description="DUF4062" evidence="3">
    <location>
        <begin position="74"/>
        <end position="160"/>
    </location>
</feature>
<dbReference type="SUPFAM" id="SSF52540">
    <property type="entry name" value="P-loop containing nucleoside triphosphate hydrolases"/>
    <property type="match status" value="1"/>
</dbReference>
<feature type="domain" description="Orc1-like AAA ATPase" evidence="2">
    <location>
        <begin position="316"/>
        <end position="464"/>
    </location>
</feature>
<gene>
    <name evidence="4" type="ORF">NP493_1570g00007</name>
</gene>
<proteinExistence type="predicted"/>
<dbReference type="Gene3D" id="1.25.40.10">
    <property type="entry name" value="Tetratricopeptide repeat domain"/>
    <property type="match status" value="1"/>
</dbReference>
<evidence type="ECO:0000259" key="3">
    <source>
        <dbReference type="Pfam" id="PF13271"/>
    </source>
</evidence>
<evidence type="ECO:0008006" key="6">
    <source>
        <dbReference type="Google" id="ProtNLM"/>
    </source>
</evidence>
<evidence type="ECO:0000313" key="4">
    <source>
        <dbReference type="EMBL" id="KAK2161634.1"/>
    </source>
</evidence>
<protein>
    <recommendedName>
        <fullName evidence="6">DUF4062 domain-containing protein</fullName>
    </recommendedName>
</protein>
<evidence type="ECO:0000259" key="2">
    <source>
        <dbReference type="Pfam" id="PF13191"/>
    </source>
</evidence>
<name>A0AAD9NBZ2_RIDPI</name>
<keyword evidence="1" id="KW-0677">Repeat</keyword>
<dbReference type="InterPro" id="IPR011990">
    <property type="entry name" value="TPR-like_helical_dom_sf"/>
</dbReference>
<organism evidence="4 5">
    <name type="scientific">Ridgeia piscesae</name>
    <name type="common">Tubeworm</name>
    <dbReference type="NCBI Taxonomy" id="27915"/>
    <lineage>
        <taxon>Eukaryota</taxon>
        <taxon>Metazoa</taxon>
        <taxon>Spiralia</taxon>
        <taxon>Lophotrochozoa</taxon>
        <taxon>Annelida</taxon>
        <taxon>Polychaeta</taxon>
        <taxon>Sedentaria</taxon>
        <taxon>Canalipalpata</taxon>
        <taxon>Sabellida</taxon>
        <taxon>Siboglinidae</taxon>
        <taxon>Ridgeia</taxon>
    </lineage>
</organism>
<reference evidence="4" key="1">
    <citation type="journal article" date="2023" name="Mol. Biol. Evol.">
        <title>Third-Generation Sequencing Reveals the Adaptive Role of the Epigenome in Three Deep-Sea Polychaetes.</title>
        <authorList>
            <person name="Perez M."/>
            <person name="Aroh O."/>
            <person name="Sun Y."/>
            <person name="Lan Y."/>
            <person name="Juniper S.K."/>
            <person name="Young C.R."/>
            <person name="Angers B."/>
            <person name="Qian P.Y."/>
        </authorList>
    </citation>
    <scope>NUCLEOTIDE SEQUENCE</scope>
    <source>
        <strain evidence="4">R07B-5</strain>
    </source>
</reference>
<dbReference type="Proteomes" id="UP001209878">
    <property type="component" value="Unassembled WGS sequence"/>
</dbReference>
<dbReference type="PANTHER" id="PTHR19860">
    <property type="entry name" value="DDB1- AND CUL4-ASSOCIATED FACTOR 12-RELATED"/>
    <property type="match status" value="1"/>
</dbReference>
<accession>A0AAD9NBZ2</accession>
<dbReference type="AlphaFoldDB" id="A0AAD9NBZ2"/>
<dbReference type="InterPro" id="IPR051191">
    <property type="entry name" value="DCAF12"/>
</dbReference>
<comment type="caution">
    <text evidence="4">The sequence shown here is derived from an EMBL/GenBank/DDBJ whole genome shotgun (WGS) entry which is preliminary data.</text>
</comment>
<dbReference type="InterPro" id="IPR027417">
    <property type="entry name" value="P-loop_NTPase"/>
</dbReference>
<evidence type="ECO:0000313" key="5">
    <source>
        <dbReference type="Proteomes" id="UP001209878"/>
    </source>
</evidence>
<dbReference type="EMBL" id="JAODUO010001569">
    <property type="protein sequence ID" value="KAK2161634.1"/>
    <property type="molecule type" value="Genomic_DNA"/>
</dbReference>
<dbReference type="Pfam" id="PF13191">
    <property type="entry name" value="AAA_16"/>
    <property type="match status" value="1"/>
</dbReference>
<dbReference type="InterPro" id="IPR041664">
    <property type="entry name" value="AAA_16"/>
</dbReference>
<dbReference type="InterPro" id="IPR025139">
    <property type="entry name" value="DUF4062"/>
</dbReference>
<dbReference type="GO" id="GO:0080008">
    <property type="term" value="C:Cul4-RING E3 ubiquitin ligase complex"/>
    <property type="evidence" value="ECO:0007669"/>
    <property type="project" value="TreeGrafter"/>
</dbReference>